<dbReference type="Gene3D" id="1.10.101.10">
    <property type="entry name" value="PGBD-like superfamily/PGBD"/>
    <property type="match status" value="1"/>
</dbReference>
<dbReference type="Pfam" id="PF01471">
    <property type="entry name" value="PG_binding_1"/>
    <property type="match status" value="1"/>
</dbReference>
<reference evidence="6" key="1">
    <citation type="submission" date="2016-11" db="EMBL/GenBank/DDBJ databases">
        <authorList>
            <person name="Varghese N."/>
            <person name="Submissions S."/>
        </authorList>
    </citation>
    <scope>NUCLEOTIDE SEQUENCE [LARGE SCALE GENOMIC DNA]</scope>
    <source>
        <strain evidence="6">DSM 16057</strain>
    </source>
</reference>
<dbReference type="Pfam" id="PF00704">
    <property type="entry name" value="Glyco_hydro_18"/>
    <property type="match status" value="1"/>
</dbReference>
<feature type="chain" id="PRO_5009919268" evidence="3">
    <location>
        <begin position="28"/>
        <end position="438"/>
    </location>
</feature>
<dbReference type="CDD" id="cd02874">
    <property type="entry name" value="GH18_CFLE_spore_hydrolase"/>
    <property type="match status" value="1"/>
</dbReference>
<dbReference type="Gene3D" id="3.10.50.10">
    <property type="match status" value="1"/>
</dbReference>
<evidence type="ECO:0000256" key="1">
    <source>
        <dbReference type="ARBA" id="ARBA00022801"/>
    </source>
</evidence>
<name>A0A1M6LKI1_9FIRM</name>
<dbReference type="GO" id="GO:0008061">
    <property type="term" value="F:chitin binding"/>
    <property type="evidence" value="ECO:0007669"/>
    <property type="project" value="InterPro"/>
</dbReference>
<dbReference type="InterPro" id="IPR029070">
    <property type="entry name" value="Chitinase_insertion_sf"/>
</dbReference>
<evidence type="ECO:0000259" key="4">
    <source>
        <dbReference type="PROSITE" id="PS51910"/>
    </source>
</evidence>
<gene>
    <name evidence="5" type="ORF">SAMN02745219_03173</name>
</gene>
<keyword evidence="3" id="KW-0732">Signal</keyword>
<dbReference type="RefSeq" id="WP_072871067.1">
    <property type="nucleotide sequence ID" value="NZ_FQZM01000052.1"/>
</dbReference>
<keyword evidence="6" id="KW-1185">Reference proteome</keyword>
<protein>
    <submittedName>
        <fullName evidence="5">Spore germination protein YaaH</fullName>
    </submittedName>
</protein>
<sequence>MFKIRKKLILVAVLSLLVSNITCVAYASQYLRQGDYGPNVVALQEQLRQLGYLAVPATGFFGPLTAAAVTKLQSDYYLIPDGIVGPLTRNLLERLTQKEGTPDPYRQKRTIMGYYAGKETPLPSSLTSLTNHGTKLTYVAPFRYRLNAGGTGSLDTLEQIPEKELNKLFLAARENKIKVLALVHNMLYGNGIQGRDVAHRILSDPQKRWSLVMNIFYLLRENGFDGVEIDIEDIYPGDSQLFNQFMAELAAQLKPAGYYISVALPAKFSDTPNMSWGDSFDYATIGHYADQVVVMAYDEHGAYSGPGPIASLPWVEKVVQYTVSKIPAQKVLLGIPAYGFDWNCDGSFPRYLSYDLAMEIARWYGISINWDTRAEVPYFRYIDENGSRHEVWFENASSWAGKLDLVAKYNLKGAAIWRLGMEDPDSWRVIGDKFTIEK</sequence>
<dbReference type="InterPro" id="IPR041704">
    <property type="entry name" value="CFLE_GH18"/>
</dbReference>
<dbReference type="EMBL" id="FQZM01000052">
    <property type="protein sequence ID" value="SHJ71690.1"/>
    <property type="molecule type" value="Genomic_DNA"/>
</dbReference>
<dbReference type="SMART" id="SM00636">
    <property type="entry name" value="Glyco_18"/>
    <property type="match status" value="1"/>
</dbReference>
<organism evidence="5 6">
    <name type="scientific">Desulfofundulus thermosubterraneus DSM 16057</name>
    <dbReference type="NCBI Taxonomy" id="1121432"/>
    <lineage>
        <taxon>Bacteria</taxon>
        <taxon>Bacillati</taxon>
        <taxon>Bacillota</taxon>
        <taxon>Clostridia</taxon>
        <taxon>Eubacteriales</taxon>
        <taxon>Peptococcaceae</taxon>
        <taxon>Desulfofundulus</taxon>
    </lineage>
</organism>
<dbReference type="SUPFAM" id="SSF47090">
    <property type="entry name" value="PGBD-like"/>
    <property type="match status" value="1"/>
</dbReference>
<dbReference type="InterPro" id="IPR002477">
    <property type="entry name" value="Peptidoglycan-bd-like"/>
</dbReference>
<dbReference type="GO" id="GO:0016798">
    <property type="term" value="F:hydrolase activity, acting on glycosyl bonds"/>
    <property type="evidence" value="ECO:0007669"/>
    <property type="project" value="UniProtKB-KW"/>
</dbReference>
<dbReference type="InterPro" id="IPR001223">
    <property type="entry name" value="Glyco_hydro18_cat"/>
</dbReference>
<dbReference type="STRING" id="1121432.SAMN02745219_03173"/>
<evidence type="ECO:0000313" key="5">
    <source>
        <dbReference type="EMBL" id="SHJ71690.1"/>
    </source>
</evidence>
<dbReference type="GO" id="GO:0005975">
    <property type="term" value="P:carbohydrate metabolic process"/>
    <property type="evidence" value="ECO:0007669"/>
    <property type="project" value="InterPro"/>
</dbReference>
<keyword evidence="1" id="KW-0378">Hydrolase</keyword>
<dbReference type="InterPro" id="IPR011583">
    <property type="entry name" value="Chitinase_II/V-like_cat"/>
</dbReference>
<dbReference type="InterPro" id="IPR017853">
    <property type="entry name" value="GH"/>
</dbReference>
<dbReference type="SUPFAM" id="SSF51445">
    <property type="entry name" value="(Trans)glycosidases"/>
    <property type="match status" value="1"/>
</dbReference>
<dbReference type="PANTHER" id="PTHR46066:SF2">
    <property type="entry name" value="CHITINASE DOMAIN-CONTAINING PROTEIN 1"/>
    <property type="match status" value="1"/>
</dbReference>
<dbReference type="PROSITE" id="PS51910">
    <property type="entry name" value="GH18_2"/>
    <property type="match status" value="1"/>
</dbReference>
<keyword evidence="2" id="KW-0326">Glycosidase</keyword>
<evidence type="ECO:0000256" key="2">
    <source>
        <dbReference type="ARBA" id="ARBA00023295"/>
    </source>
</evidence>
<dbReference type="PANTHER" id="PTHR46066">
    <property type="entry name" value="CHITINASE DOMAIN-CONTAINING PROTEIN 1 FAMILY MEMBER"/>
    <property type="match status" value="1"/>
</dbReference>
<accession>A0A1M6LKI1</accession>
<dbReference type="OrthoDB" id="9769314at2"/>
<evidence type="ECO:0000256" key="3">
    <source>
        <dbReference type="SAM" id="SignalP"/>
    </source>
</evidence>
<feature type="domain" description="GH18" evidence="4">
    <location>
        <begin position="109"/>
        <end position="438"/>
    </location>
</feature>
<dbReference type="InterPro" id="IPR036366">
    <property type="entry name" value="PGBDSf"/>
</dbReference>
<dbReference type="AlphaFoldDB" id="A0A1M6LKI1"/>
<dbReference type="Proteomes" id="UP000184529">
    <property type="component" value="Unassembled WGS sequence"/>
</dbReference>
<proteinExistence type="predicted"/>
<feature type="signal peptide" evidence="3">
    <location>
        <begin position="1"/>
        <end position="27"/>
    </location>
</feature>
<evidence type="ECO:0000313" key="6">
    <source>
        <dbReference type="Proteomes" id="UP000184529"/>
    </source>
</evidence>
<dbReference type="InterPro" id="IPR036365">
    <property type="entry name" value="PGBD-like_sf"/>
</dbReference>
<dbReference type="Gene3D" id="3.20.20.80">
    <property type="entry name" value="Glycosidases"/>
    <property type="match status" value="1"/>
</dbReference>